<keyword evidence="6" id="KW-1185">Reference proteome</keyword>
<keyword evidence="3" id="KW-0378">Hydrolase</keyword>
<keyword evidence="2" id="KW-0808">Transferase</keyword>
<protein>
    <recommendedName>
        <fullName evidence="7">Gamma-glutamyltransferase</fullName>
    </recommendedName>
</protein>
<evidence type="ECO:0000256" key="3">
    <source>
        <dbReference type="ARBA" id="ARBA00022801"/>
    </source>
</evidence>
<evidence type="ECO:0000313" key="6">
    <source>
        <dbReference type="Proteomes" id="UP000193928"/>
    </source>
</evidence>
<keyword evidence="4" id="KW-0865">Zymogen</keyword>
<dbReference type="RefSeq" id="WP_085087939.1">
    <property type="nucleotide sequence ID" value="NZ_JACKSU010000095.1"/>
</dbReference>
<accession>A0A1X1WEL4</accession>
<comment type="similarity">
    <text evidence="1">Belongs to the gamma-glutamyltransferase family.</text>
</comment>
<dbReference type="InterPro" id="IPR029055">
    <property type="entry name" value="Ntn_hydrolases_N"/>
</dbReference>
<dbReference type="PANTHER" id="PTHR43199:SF1">
    <property type="entry name" value="GLUTATHIONE HYDROLASE PROENZYME"/>
    <property type="match status" value="1"/>
</dbReference>
<evidence type="ECO:0000313" key="5">
    <source>
        <dbReference type="EMBL" id="ORV85045.1"/>
    </source>
</evidence>
<evidence type="ECO:0000256" key="2">
    <source>
        <dbReference type="ARBA" id="ARBA00022679"/>
    </source>
</evidence>
<dbReference type="InterPro" id="IPR043137">
    <property type="entry name" value="GGT_ssub_C"/>
</dbReference>
<dbReference type="Pfam" id="PF01019">
    <property type="entry name" value="G_glu_transpept"/>
    <property type="match status" value="1"/>
</dbReference>
<name>A0A1X1WEL4_MYCGO</name>
<proteinExistence type="inferred from homology"/>
<comment type="caution">
    <text evidence="5">The sequence shown here is derived from an EMBL/GenBank/DDBJ whole genome shotgun (WGS) entry which is preliminary data.</text>
</comment>
<evidence type="ECO:0000256" key="4">
    <source>
        <dbReference type="ARBA" id="ARBA00023145"/>
    </source>
</evidence>
<dbReference type="InterPro" id="IPR051792">
    <property type="entry name" value="GGT_bact"/>
</dbReference>
<evidence type="ECO:0000256" key="1">
    <source>
        <dbReference type="ARBA" id="ARBA00009381"/>
    </source>
</evidence>
<dbReference type="EMBL" id="LQOY01000091">
    <property type="protein sequence ID" value="ORV85045.1"/>
    <property type="molecule type" value="Genomic_DNA"/>
</dbReference>
<dbReference type="SUPFAM" id="SSF56235">
    <property type="entry name" value="N-terminal nucleophile aminohydrolases (Ntn hydrolases)"/>
    <property type="match status" value="1"/>
</dbReference>
<organism evidence="5 6">
    <name type="scientific">Mycobacterium gordonae</name>
    <dbReference type="NCBI Taxonomy" id="1778"/>
    <lineage>
        <taxon>Bacteria</taxon>
        <taxon>Bacillati</taxon>
        <taxon>Actinomycetota</taxon>
        <taxon>Actinomycetes</taxon>
        <taxon>Mycobacteriales</taxon>
        <taxon>Mycobacteriaceae</taxon>
        <taxon>Mycobacterium</taxon>
    </lineage>
</organism>
<dbReference type="Gene3D" id="3.60.20.40">
    <property type="match status" value="1"/>
</dbReference>
<gene>
    <name evidence="5" type="ORF">AWC08_25895</name>
</gene>
<dbReference type="AlphaFoldDB" id="A0A1X1WEL4"/>
<dbReference type="GO" id="GO:0016740">
    <property type="term" value="F:transferase activity"/>
    <property type="evidence" value="ECO:0007669"/>
    <property type="project" value="UniProtKB-KW"/>
</dbReference>
<dbReference type="PANTHER" id="PTHR43199">
    <property type="entry name" value="GLUTATHIONE HYDROLASE"/>
    <property type="match status" value="1"/>
</dbReference>
<reference evidence="5 6" key="1">
    <citation type="submission" date="2016-01" db="EMBL/GenBank/DDBJ databases">
        <title>The new phylogeny of the genus Mycobacterium.</title>
        <authorList>
            <person name="Tarcisio F."/>
            <person name="Conor M."/>
            <person name="Antonella G."/>
            <person name="Elisabetta G."/>
            <person name="Giulia F.S."/>
            <person name="Sara T."/>
            <person name="Anna F."/>
            <person name="Clotilde B."/>
            <person name="Roberto B."/>
            <person name="Veronica D.S."/>
            <person name="Fabio R."/>
            <person name="Monica P."/>
            <person name="Olivier J."/>
            <person name="Enrico T."/>
            <person name="Nicola S."/>
        </authorList>
    </citation>
    <scope>NUCLEOTIDE SEQUENCE [LARGE SCALE GENOMIC DNA]</scope>
    <source>
        <strain evidence="5 6">DSM 44160</strain>
    </source>
</reference>
<sequence>MESLTTPSGADALDPHGWDGDIVRSTLRAGAAVAAEAGDAIGFGERGIVVASTGAFATLAGQQALKAGGSAVDAALSTAFAQIGQCLGSWVSYAGIFSLIHYQAATGRIDTLSAGFGTCRAETDPASIPRPPTPSGRTALVPGFVAGAFAAHDRLGRLPWASLWSPAIHLAEHGVPITDAFEKMFDARADALSRTAEARAAFTVDGRFPRSGDLFRQPALAAALSAIAAQGPDWMYRGPWARRFVELVGRDGGRVQLSDLADYQPRWGESLSAEFAGYQVHTMPAPDTGGVALLVALSLIEAADLGDPTRDPDALYWLIRIIERSATEAHWGSASGVEPDQIAAMWQQLSRNNTAHESGESASHSDFVVTADADGNIAAVCHSINTALWGTTGIVVDGIAIPDPATFQQSALARLTPGAYLPMPINPAIALRDGHPALACSSMGAGMHAVAVQQLDSVLRLGVDVDTAADQPLVHAKDIDVDASLAAKVADFDPMQPIARAVDDRFDPALLNAVRQRGQLISARAKSDPKLPRGYWGAIATGDTSPRYRGARTFGWGPIRGVPD</sequence>
<evidence type="ECO:0008006" key="7">
    <source>
        <dbReference type="Google" id="ProtNLM"/>
    </source>
</evidence>
<dbReference type="GO" id="GO:0016787">
    <property type="term" value="F:hydrolase activity"/>
    <property type="evidence" value="ECO:0007669"/>
    <property type="project" value="UniProtKB-KW"/>
</dbReference>
<dbReference type="Proteomes" id="UP000193928">
    <property type="component" value="Unassembled WGS sequence"/>
</dbReference>
<dbReference type="Gene3D" id="1.10.246.130">
    <property type="match status" value="1"/>
</dbReference>
<dbReference type="PRINTS" id="PR01210">
    <property type="entry name" value="GGTRANSPTASE"/>
</dbReference>
<dbReference type="InterPro" id="IPR043138">
    <property type="entry name" value="GGT_lsub"/>
</dbReference>